<name>G0QL31_ICHMU</name>
<dbReference type="SUPFAM" id="SSF81811">
    <property type="entry name" value="Helical domain of Sec23/24"/>
    <property type="match status" value="1"/>
</dbReference>
<dbReference type="GO" id="GO:0006886">
    <property type="term" value="P:intracellular protein transport"/>
    <property type="evidence" value="ECO:0007669"/>
    <property type="project" value="InterPro"/>
</dbReference>
<dbReference type="STRING" id="857967.G0QL31"/>
<accession>G0QL31</accession>
<dbReference type="EMBL" id="GL983209">
    <property type="protein sequence ID" value="EGR34087.1"/>
    <property type="molecule type" value="Genomic_DNA"/>
</dbReference>
<organism evidence="5 6">
    <name type="scientific">Ichthyophthirius multifiliis</name>
    <name type="common">White spot disease agent</name>
    <name type="synonym">Ich</name>
    <dbReference type="NCBI Taxonomy" id="5932"/>
    <lineage>
        <taxon>Eukaryota</taxon>
        <taxon>Sar</taxon>
        <taxon>Alveolata</taxon>
        <taxon>Ciliophora</taxon>
        <taxon>Intramacronucleata</taxon>
        <taxon>Oligohymenophorea</taxon>
        <taxon>Hymenostomatida</taxon>
        <taxon>Ophryoglenina</taxon>
        <taxon>Ichthyophthirius</taxon>
    </lineage>
</organism>
<dbReference type="Gene3D" id="2.60.40.1670">
    <property type="entry name" value="beta-sandwich domain of Sec23/24"/>
    <property type="match status" value="1"/>
</dbReference>
<evidence type="ECO:0000259" key="2">
    <source>
        <dbReference type="Pfam" id="PF04811"/>
    </source>
</evidence>
<dbReference type="InterPro" id="IPR036465">
    <property type="entry name" value="vWFA_dom_sf"/>
</dbReference>
<dbReference type="Pfam" id="PF04811">
    <property type="entry name" value="Sec23_trunk"/>
    <property type="match status" value="1"/>
</dbReference>
<dbReference type="Pfam" id="PF00626">
    <property type="entry name" value="Gelsolin"/>
    <property type="match status" value="1"/>
</dbReference>
<dbReference type="InParanoid" id="G0QL31"/>
<dbReference type="PANTHER" id="PTHR13803">
    <property type="entry name" value="SEC24-RELATED PROTEIN"/>
    <property type="match status" value="1"/>
</dbReference>
<dbReference type="GO" id="GO:0090110">
    <property type="term" value="P:COPII-coated vesicle cargo loading"/>
    <property type="evidence" value="ECO:0007669"/>
    <property type="project" value="TreeGrafter"/>
</dbReference>
<keyword evidence="6" id="KW-1185">Reference proteome</keyword>
<dbReference type="Gene3D" id="3.40.20.10">
    <property type="entry name" value="Severin"/>
    <property type="match status" value="1"/>
</dbReference>
<dbReference type="PANTHER" id="PTHR13803:SF4">
    <property type="entry name" value="SECRETORY 24CD, ISOFORM C"/>
    <property type="match status" value="1"/>
</dbReference>
<dbReference type="GeneID" id="14910267"/>
<dbReference type="InterPro" id="IPR007123">
    <property type="entry name" value="Gelsolin-like_dom"/>
</dbReference>
<evidence type="ECO:0000259" key="4">
    <source>
        <dbReference type="Pfam" id="PF08033"/>
    </source>
</evidence>
<dbReference type="GO" id="GO:0070971">
    <property type="term" value="C:endoplasmic reticulum exit site"/>
    <property type="evidence" value="ECO:0007669"/>
    <property type="project" value="TreeGrafter"/>
</dbReference>
<feature type="domain" description="Sec23/Sec24 trunk" evidence="2">
    <location>
        <begin position="2"/>
        <end position="80"/>
    </location>
</feature>
<feature type="domain" description="Sec23/Sec24 beta-sandwich" evidence="4">
    <location>
        <begin position="86"/>
        <end position="167"/>
    </location>
</feature>
<dbReference type="OrthoDB" id="49016at2759"/>
<dbReference type="SUPFAM" id="SSF82754">
    <property type="entry name" value="C-terminal, gelsolin-like domain of Sec23/24"/>
    <property type="match status" value="1"/>
</dbReference>
<gene>
    <name evidence="5" type="ORF">IMG5_024580</name>
</gene>
<dbReference type="OMA" id="HIFLQYM"/>
<dbReference type="InterPro" id="IPR036175">
    <property type="entry name" value="Sec23/24_helical_dom_sf"/>
</dbReference>
<evidence type="ECO:0000313" key="5">
    <source>
        <dbReference type="EMBL" id="EGR34087.1"/>
    </source>
</evidence>
<sequence>MGTDQEKTLYIPQCASYKDLSLLLLQKSISIDLFIFSSEYTDLSTTSQLSTITGGNINFYPNFTPELHSEKLHYNLFRNITKSYSIDCILTLRTSPGLILEGFYTVIGNIQTRDVQISYLDPDYTLGIAYKQKDKIIQNQAYVQFAVLYSSLDGKRLIRVFNLALQVQNNIQGIFKNIDFDATFGLLIRKQLSLLNIQNTNQIKDTLIAQTVNILYSYRNYCVQGSSQSQLILPETLRMLPIIVQSLLKQEAFRFYQLILDDKICQNTPYWLNQWLYSKVYAIHNIKNETFNDLNVQIGSIFEDDKVVMPNSIPSTIDRIISNGVYIIDNGESLYIWIQKNVKMICQKIYLKYKKMNNQKEFFNYRVLLKKQYKLKSEQYNKLIKVKQNGSFLKYTSNNQQKLDEQKAKNLMVVDKNKDQKNYVDFLFKIQNLIQKKINLIILYYIHVNHYFFIYQIQQLQFSINQF</sequence>
<dbReference type="Pfam" id="PF08033">
    <property type="entry name" value="Sec23_BS"/>
    <property type="match status" value="1"/>
</dbReference>
<dbReference type="GO" id="GO:0000149">
    <property type="term" value="F:SNARE binding"/>
    <property type="evidence" value="ECO:0007669"/>
    <property type="project" value="TreeGrafter"/>
</dbReference>
<dbReference type="Pfam" id="PF04815">
    <property type="entry name" value="Sec23_helical"/>
    <property type="match status" value="1"/>
</dbReference>
<dbReference type="SUPFAM" id="SSF53300">
    <property type="entry name" value="vWA-like"/>
    <property type="match status" value="1"/>
</dbReference>
<dbReference type="eggNOG" id="KOG1984">
    <property type="taxonomic scope" value="Eukaryota"/>
</dbReference>
<dbReference type="GO" id="GO:0008270">
    <property type="term" value="F:zinc ion binding"/>
    <property type="evidence" value="ECO:0007669"/>
    <property type="project" value="TreeGrafter"/>
</dbReference>
<dbReference type="InterPro" id="IPR029006">
    <property type="entry name" value="ADF-H/Gelsolin-like_dom_sf"/>
</dbReference>
<evidence type="ECO:0000313" key="6">
    <source>
        <dbReference type="Proteomes" id="UP000008983"/>
    </source>
</evidence>
<dbReference type="InterPro" id="IPR050550">
    <property type="entry name" value="SEC23_SEC24_subfamily"/>
</dbReference>
<proteinExistence type="predicted"/>
<feature type="domain" description="Sec23/Sec24 helical" evidence="3">
    <location>
        <begin position="179"/>
        <end position="263"/>
    </location>
</feature>
<dbReference type="Gene3D" id="1.20.120.730">
    <property type="entry name" value="Sec23/Sec24 helical domain"/>
    <property type="match status" value="1"/>
</dbReference>
<reference evidence="5 6" key="1">
    <citation type="submission" date="2011-07" db="EMBL/GenBank/DDBJ databases">
        <authorList>
            <person name="Coyne R."/>
            <person name="Brami D."/>
            <person name="Johnson J."/>
            <person name="Hostetler J."/>
            <person name="Hannick L."/>
            <person name="Clark T."/>
            <person name="Cassidy-Hanley D."/>
            <person name="Inman J."/>
        </authorList>
    </citation>
    <scope>NUCLEOTIDE SEQUENCE [LARGE SCALE GENOMIC DNA]</scope>
    <source>
        <strain evidence="5 6">G5</strain>
    </source>
</reference>
<evidence type="ECO:0000259" key="1">
    <source>
        <dbReference type="Pfam" id="PF00626"/>
    </source>
</evidence>
<dbReference type="InterPro" id="IPR006900">
    <property type="entry name" value="Sec23/24_helical_dom"/>
</dbReference>
<dbReference type="Proteomes" id="UP000008983">
    <property type="component" value="Unassembled WGS sequence"/>
</dbReference>
<dbReference type="InterPro" id="IPR036180">
    <property type="entry name" value="Gelsolin-like_dom_sf"/>
</dbReference>
<feature type="domain" description="Gelsolin-like" evidence="1">
    <location>
        <begin position="307"/>
        <end position="343"/>
    </location>
</feature>
<evidence type="ECO:0000259" key="3">
    <source>
        <dbReference type="Pfam" id="PF04815"/>
    </source>
</evidence>
<dbReference type="AlphaFoldDB" id="G0QL31"/>
<protein>
    <submittedName>
        <fullName evidence="5">Sec23 sec24 trunk domain protein</fullName>
    </submittedName>
</protein>
<dbReference type="GO" id="GO:0030127">
    <property type="term" value="C:COPII vesicle coat"/>
    <property type="evidence" value="ECO:0007669"/>
    <property type="project" value="InterPro"/>
</dbReference>
<dbReference type="RefSeq" id="XP_004039391.1">
    <property type="nucleotide sequence ID" value="XM_004039343.1"/>
</dbReference>
<dbReference type="Gene3D" id="3.40.50.410">
    <property type="entry name" value="von Willebrand factor, type A domain"/>
    <property type="match status" value="1"/>
</dbReference>
<dbReference type="SUPFAM" id="SSF81995">
    <property type="entry name" value="beta-sandwich domain of Sec23/24"/>
    <property type="match status" value="1"/>
</dbReference>
<dbReference type="InterPro" id="IPR006896">
    <property type="entry name" value="Sec23/24_trunk_dom"/>
</dbReference>
<dbReference type="InterPro" id="IPR012990">
    <property type="entry name" value="Beta-sandwich_Sec23_24"/>
</dbReference>